<accession>A0A2N9YDH6</accession>
<dbReference type="AlphaFoldDB" id="A0A2N9YDH6"/>
<feature type="region of interest" description="Disordered" evidence="1">
    <location>
        <begin position="255"/>
        <end position="280"/>
    </location>
</feature>
<dbReference type="InterPro" id="IPR010106">
    <property type="entry name" value="RpnA"/>
</dbReference>
<sequence length="315" mass="36197">MKTNPEKLVRFDWAIKTILRDKANFDILEGFLTALLKEDITVLEILESESNQEYKLKFNRVDLLVKDSQERLMIIEIQNQRESDYFQRILFGVSKAIIEHIEEGSAFYNVKKVISISILYFNLGLGDDYVYHSANEFRGLHSKKLLTLGNRSQLADAHKIFPEYYLINVNKFKDLIAEDLDEWIYMFKHSEVKTEFKAKNIAKARDKLRLMQMSLAERQGYSDFLTDVVVAQDIERTAREDGLEEGREEGRIIGREEGRAEGLEEGREAGREEGREEGLAEGKRAAALELARKLLANGISIEQVVQLTGIASDKL</sequence>
<dbReference type="Proteomes" id="UP000234271">
    <property type="component" value="Chromosome"/>
</dbReference>
<dbReference type="OrthoDB" id="1793581at2"/>
<dbReference type="KEGG" id="blep:AL038_16895"/>
<evidence type="ECO:0000313" key="3">
    <source>
        <dbReference type="Proteomes" id="UP000234271"/>
    </source>
</evidence>
<protein>
    <submittedName>
        <fullName evidence="2">Rpn family recombination-promoting nuclease/putative transposase</fullName>
    </submittedName>
</protein>
<proteinExistence type="predicted"/>
<dbReference type="PANTHER" id="PTHR41317">
    <property type="entry name" value="PD-(D_E)XK NUCLEASE FAMILY TRANSPOSASE"/>
    <property type="match status" value="1"/>
</dbReference>
<dbReference type="PANTHER" id="PTHR41317:SF1">
    <property type="entry name" value="PD-(D_E)XK NUCLEASE FAMILY TRANSPOSASE"/>
    <property type="match status" value="1"/>
</dbReference>
<reference evidence="3" key="1">
    <citation type="submission" date="2016-12" db="EMBL/GenBank/DDBJ databases">
        <title>Complete Genome Sequence of Beggiatoa leptomitiformis D-401.</title>
        <authorList>
            <person name="Fomenkov A."/>
            <person name="Vincze T."/>
            <person name="Grabovich M."/>
            <person name="Anton B.P."/>
            <person name="Dubinina G."/>
            <person name="Orlova M."/>
            <person name="Belousova E."/>
            <person name="Roberts R.J."/>
        </authorList>
    </citation>
    <scope>NUCLEOTIDE SEQUENCE [LARGE SCALE GENOMIC DNA]</scope>
    <source>
        <strain evidence="3">D-401</strain>
    </source>
</reference>
<dbReference type="NCBIfam" id="TIGR01784">
    <property type="entry name" value="T_den_put_tspse"/>
    <property type="match status" value="1"/>
</dbReference>
<evidence type="ECO:0000313" key="2">
    <source>
        <dbReference type="EMBL" id="AUI68537.1"/>
    </source>
</evidence>
<dbReference type="Pfam" id="PF12784">
    <property type="entry name" value="PDDEXK_2"/>
    <property type="match status" value="1"/>
</dbReference>
<dbReference type="RefSeq" id="WP_062154818.1">
    <property type="nucleotide sequence ID" value="NZ_CP012373.2"/>
</dbReference>
<gene>
    <name evidence="2" type="ORF">BLE401_07345</name>
</gene>
<name>A0A2N9YDH6_9GAMM</name>
<dbReference type="EMBL" id="CP018889">
    <property type="protein sequence ID" value="AUI68537.1"/>
    <property type="molecule type" value="Genomic_DNA"/>
</dbReference>
<keyword evidence="3" id="KW-1185">Reference proteome</keyword>
<dbReference type="STRING" id="288004.AL038_16895"/>
<evidence type="ECO:0000256" key="1">
    <source>
        <dbReference type="SAM" id="MobiDB-lite"/>
    </source>
</evidence>
<organism evidence="2 3">
    <name type="scientific">Beggiatoa leptomitoformis</name>
    <dbReference type="NCBI Taxonomy" id="288004"/>
    <lineage>
        <taxon>Bacteria</taxon>
        <taxon>Pseudomonadati</taxon>
        <taxon>Pseudomonadota</taxon>
        <taxon>Gammaproteobacteria</taxon>
        <taxon>Thiotrichales</taxon>
        <taxon>Thiotrichaceae</taxon>
        <taxon>Beggiatoa</taxon>
    </lineage>
</organism>